<evidence type="ECO:0000256" key="1">
    <source>
        <dbReference type="SAM" id="MobiDB-lite"/>
    </source>
</evidence>
<dbReference type="AlphaFoldDB" id="A0A3B0T572"/>
<feature type="compositionally biased region" description="Polar residues" evidence="1">
    <location>
        <begin position="91"/>
        <end position="103"/>
    </location>
</feature>
<reference evidence="3" key="1">
    <citation type="submission" date="2018-06" db="EMBL/GenBank/DDBJ databases">
        <authorList>
            <person name="Zhirakovskaya E."/>
        </authorList>
    </citation>
    <scope>NUCLEOTIDE SEQUENCE</scope>
</reference>
<feature type="region of interest" description="Disordered" evidence="1">
    <location>
        <begin position="82"/>
        <end position="253"/>
    </location>
</feature>
<feature type="compositionally biased region" description="Basic residues" evidence="1">
    <location>
        <begin position="145"/>
        <end position="154"/>
    </location>
</feature>
<dbReference type="InterPro" id="IPR025430">
    <property type="entry name" value="DUF4167"/>
</dbReference>
<accession>A0A3B0T572</accession>
<evidence type="ECO:0000259" key="2">
    <source>
        <dbReference type="Pfam" id="PF13763"/>
    </source>
</evidence>
<feature type="compositionally biased region" description="Low complexity" evidence="1">
    <location>
        <begin position="242"/>
        <end position="253"/>
    </location>
</feature>
<feature type="compositionally biased region" description="Low complexity" evidence="1">
    <location>
        <begin position="126"/>
        <end position="144"/>
    </location>
</feature>
<evidence type="ECO:0000313" key="3">
    <source>
        <dbReference type="EMBL" id="VAW13118.1"/>
    </source>
</evidence>
<proteinExistence type="predicted"/>
<dbReference type="Pfam" id="PF13763">
    <property type="entry name" value="DUF4167"/>
    <property type="match status" value="1"/>
</dbReference>
<protein>
    <recommendedName>
        <fullName evidence="2">DUF4167 domain-containing protein</fullName>
    </recommendedName>
</protein>
<feature type="region of interest" description="Disordered" evidence="1">
    <location>
        <begin position="1"/>
        <end position="33"/>
    </location>
</feature>
<organism evidence="3">
    <name type="scientific">hydrothermal vent metagenome</name>
    <dbReference type="NCBI Taxonomy" id="652676"/>
    <lineage>
        <taxon>unclassified sequences</taxon>
        <taxon>metagenomes</taxon>
        <taxon>ecological metagenomes</taxon>
    </lineage>
</organism>
<dbReference type="EMBL" id="UOEM01000059">
    <property type="protein sequence ID" value="VAW13118.1"/>
    <property type="molecule type" value="Genomic_DNA"/>
</dbReference>
<feature type="domain" description="DUF4167" evidence="2">
    <location>
        <begin position="8"/>
        <end position="80"/>
    </location>
</feature>
<name>A0A3B0T572_9ZZZZ</name>
<sequence length="253" mass="26273">MRQVQHGRKPRGRGRKQHNPLSRIYDSSGPDTKIRGTAAHIAEKYQSLARDATSSGHRVIAENYLQHAEHYLRIVAVAQAAMQPPAQAQASHGNAGQGDQAQPSERRDGGDEDSGDAAQAGGGGPQSQQSSQGQRDDQGSQSSGRGRRGQRRRQPSFDAAASGDGAAGTDTAATPDGDVPETAPAPAGAVKKKLRSAKADTADDASVNGAAAPDAEAEPAAPPRRRTRRKPKAAEDNSQENAVAADADAVDVV</sequence>
<feature type="compositionally biased region" description="Basic residues" evidence="1">
    <location>
        <begin position="1"/>
        <end position="18"/>
    </location>
</feature>
<feature type="compositionally biased region" description="Low complexity" evidence="1">
    <location>
        <begin position="156"/>
        <end position="177"/>
    </location>
</feature>
<gene>
    <name evidence="3" type="ORF">MNBD_ALPHA09-280</name>
</gene>